<evidence type="ECO:0000256" key="2">
    <source>
        <dbReference type="ARBA" id="ARBA00010901"/>
    </source>
</evidence>
<keyword evidence="5 6" id="KW-0496">Mitochondrion</keyword>
<sequence>MRENANEGRKRKRSHVYPKIMLRVVNQLPVVARTAVRALSGGPGEGSGRGGGSGGSIRDAGGAFGKMEAAREDEYFYKKQKEQLQKLRGHIQEEVDHHAQQLENHKKALERHQKRISEIEAEERSLGKE</sequence>
<evidence type="ECO:0000313" key="8">
    <source>
        <dbReference type="EMBL" id="CAD6190693.1"/>
    </source>
</evidence>
<comment type="similarity">
    <text evidence="2 6">Belongs to the ATPase inhibitor family.</text>
</comment>
<comment type="subcellular location">
    <subcellularLocation>
        <location evidence="1 6">Mitochondrion</location>
    </subcellularLocation>
</comment>
<keyword evidence="3" id="KW-0809">Transit peptide</keyword>
<feature type="compositionally biased region" description="Gly residues" evidence="7">
    <location>
        <begin position="41"/>
        <end position="55"/>
    </location>
</feature>
<protein>
    <recommendedName>
        <fullName evidence="6">ATPase inhibitor, mitochondrial</fullName>
    </recommendedName>
</protein>
<dbReference type="PANTHER" id="PTHR48417">
    <property type="entry name" value="ATP SYNTHASE F1 SUBUNIT EPSILON"/>
    <property type="match status" value="1"/>
</dbReference>
<feature type="region of interest" description="Disordered" evidence="7">
    <location>
        <begin position="88"/>
        <end position="129"/>
    </location>
</feature>
<dbReference type="EMBL" id="CAJGYM010000017">
    <property type="protein sequence ID" value="CAD6190693.1"/>
    <property type="molecule type" value="Genomic_DNA"/>
</dbReference>
<evidence type="ECO:0000256" key="1">
    <source>
        <dbReference type="ARBA" id="ARBA00004173"/>
    </source>
</evidence>
<dbReference type="FunFam" id="1.20.5.500:FF:000007">
    <property type="entry name" value="ATPase inhibitor, putative"/>
    <property type="match status" value="1"/>
</dbReference>
<reference evidence="8" key="1">
    <citation type="submission" date="2020-10" db="EMBL/GenBank/DDBJ databases">
        <authorList>
            <person name="Kikuchi T."/>
        </authorList>
    </citation>
    <scope>NUCLEOTIDE SEQUENCE</scope>
    <source>
        <strain evidence="8">NKZ352</strain>
    </source>
</reference>
<evidence type="ECO:0000256" key="7">
    <source>
        <dbReference type="SAM" id="MobiDB-lite"/>
    </source>
</evidence>
<comment type="function">
    <text evidence="6">Thought to be a regulatory component of the ATP-synthesizing complex in the mitochondria.</text>
</comment>
<evidence type="ECO:0000256" key="5">
    <source>
        <dbReference type="ARBA" id="ARBA00023128"/>
    </source>
</evidence>
<dbReference type="Pfam" id="PF04568">
    <property type="entry name" value="IATP"/>
    <property type="match status" value="1"/>
</dbReference>
<dbReference type="AlphaFoldDB" id="A0A8S1H677"/>
<dbReference type="PANTHER" id="PTHR48417:SF1">
    <property type="entry name" value="ATP SYNTHASE F1 SUBUNIT EPSILON"/>
    <property type="match status" value="1"/>
</dbReference>
<feature type="region of interest" description="Disordered" evidence="7">
    <location>
        <begin position="38"/>
        <end position="64"/>
    </location>
</feature>
<evidence type="ECO:0000256" key="3">
    <source>
        <dbReference type="ARBA" id="ARBA00022946"/>
    </source>
</evidence>
<organism evidence="8 9">
    <name type="scientific">Caenorhabditis auriculariae</name>
    <dbReference type="NCBI Taxonomy" id="2777116"/>
    <lineage>
        <taxon>Eukaryota</taxon>
        <taxon>Metazoa</taxon>
        <taxon>Ecdysozoa</taxon>
        <taxon>Nematoda</taxon>
        <taxon>Chromadorea</taxon>
        <taxon>Rhabditida</taxon>
        <taxon>Rhabditina</taxon>
        <taxon>Rhabditomorpha</taxon>
        <taxon>Rhabditoidea</taxon>
        <taxon>Rhabditidae</taxon>
        <taxon>Peloderinae</taxon>
        <taxon>Caenorhabditis</taxon>
    </lineage>
</organism>
<evidence type="ECO:0000313" key="9">
    <source>
        <dbReference type="Proteomes" id="UP000835052"/>
    </source>
</evidence>
<accession>A0A8S1H677</accession>
<evidence type="ECO:0000256" key="4">
    <source>
        <dbReference type="ARBA" id="ARBA00023054"/>
    </source>
</evidence>
<proteinExistence type="inferred from homology"/>
<dbReference type="GO" id="GO:0005739">
    <property type="term" value="C:mitochondrion"/>
    <property type="evidence" value="ECO:0007669"/>
    <property type="project" value="UniProtKB-SubCell"/>
</dbReference>
<gene>
    <name evidence="8" type="ORF">CAUJ_LOCUS6612</name>
</gene>
<comment type="caution">
    <text evidence="8">The sequence shown here is derived from an EMBL/GenBank/DDBJ whole genome shotgun (WGS) entry which is preliminary data.</text>
</comment>
<dbReference type="Proteomes" id="UP000835052">
    <property type="component" value="Unassembled WGS sequence"/>
</dbReference>
<dbReference type="GO" id="GO:0042030">
    <property type="term" value="F:ATPase inhibitor activity"/>
    <property type="evidence" value="ECO:0007669"/>
    <property type="project" value="InterPro"/>
</dbReference>
<dbReference type="InterPro" id="IPR007648">
    <property type="entry name" value="ATPase_inhibitor_mt"/>
</dbReference>
<dbReference type="OrthoDB" id="10045676at2759"/>
<name>A0A8S1H677_9PELO</name>
<dbReference type="SUPFAM" id="SSF64602">
    <property type="entry name" value="F1 ATPase inhibitor, IF1, C-terminal domain"/>
    <property type="match status" value="1"/>
</dbReference>
<keyword evidence="4" id="KW-0175">Coiled coil</keyword>
<evidence type="ECO:0000256" key="6">
    <source>
        <dbReference type="RuleBase" id="RU368087"/>
    </source>
</evidence>
<dbReference type="Gene3D" id="1.20.5.500">
    <property type="entry name" value="Single helix bin"/>
    <property type="match status" value="1"/>
</dbReference>
<keyword evidence="9" id="KW-1185">Reference proteome</keyword>